<dbReference type="GO" id="GO:0008168">
    <property type="term" value="F:methyltransferase activity"/>
    <property type="evidence" value="ECO:0007669"/>
    <property type="project" value="UniProtKB-KW"/>
</dbReference>
<dbReference type="EMBL" id="QYAZ01000002">
    <property type="protein sequence ID" value="KAB8122429.1"/>
    <property type="molecule type" value="Genomic_DNA"/>
</dbReference>
<reference evidence="1 2" key="1">
    <citation type="submission" date="2018-09" db="EMBL/GenBank/DDBJ databases">
        <title>Genome sequence and characterization of the bcs clusters for the production of nanocellulose from the low pH resistant strain Komagataeibacter medellinensis ID13488.</title>
        <authorList>
            <person name="Hernandez-Arriaga A.M."/>
            <person name="Del Cerro C."/>
            <person name="Urbina L."/>
            <person name="Eceiza A."/>
            <person name="Retegi A."/>
            <person name="Prieto M.A."/>
        </authorList>
    </citation>
    <scope>NUCLEOTIDE SEQUENCE [LARGE SCALE GENOMIC DNA]</scope>
    <source>
        <strain evidence="1 2">ID13488</strain>
    </source>
</reference>
<protein>
    <submittedName>
        <fullName evidence="1">Class I SAM-dependent methyltransferase</fullName>
    </submittedName>
</protein>
<sequence length="62" mass="7316">MTPLTPRQIEAARRNLRMMDARTDWDRITGRDDLEIPAWPFPDYETLFLPGGQRVPFIEGWV</sequence>
<dbReference type="GO" id="GO:0032259">
    <property type="term" value="P:methylation"/>
    <property type="evidence" value="ECO:0007669"/>
    <property type="project" value="UniProtKB-KW"/>
</dbReference>
<keyword evidence="1" id="KW-0808">Transferase</keyword>
<name>A0ABQ6VR58_9PROT</name>
<evidence type="ECO:0000313" key="2">
    <source>
        <dbReference type="Proteomes" id="UP000427842"/>
    </source>
</evidence>
<keyword evidence="2" id="KW-1185">Reference proteome</keyword>
<organism evidence="1 2">
    <name type="scientific">Komagataeibacter medellinensis</name>
    <dbReference type="NCBI Taxonomy" id="1177712"/>
    <lineage>
        <taxon>Bacteria</taxon>
        <taxon>Pseudomonadati</taxon>
        <taxon>Pseudomonadota</taxon>
        <taxon>Alphaproteobacteria</taxon>
        <taxon>Acetobacterales</taxon>
        <taxon>Acetobacteraceae</taxon>
        <taxon>Komagataeibacter</taxon>
    </lineage>
</organism>
<gene>
    <name evidence="1" type="ORF">D3W54_14655</name>
</gene>
<accession>A0ABQ6VR58</accession>
<dbReference type="RefSeq" id="WP_153472364.1">
    <property type="nucleotide sequence ID" value="NZ_QYAZ01000002.1"/>
</dbReference>
<dbReference type="Proteomes" id="UP000427842">
    <property type="component" value="Unassembled WGS sequence"/>
</dbReference>
<comment type="caution">
    <text evidence="1">The sequence shown here is derived from an EMBL/GenBank/DDBJ whole genome shotgun (WGS) entry which is preliminary data.</text>
</comment>
<keyword evidence="1" id="KW-0489">Methyltransferase</keyword>
<evidence type="ECO:0000313" key="1">
    <source>
        <dbReference type="EMBL" id="KAB8122429.1"/>
    </source>
</evidence>
<proteinExistence type="predicted"/>